<dbReference type="Gene3D" id="2.120.10.10">
    <property type="match status" value="2"/>
</dbReference>
<dbReference type="Proteomes" id="UP000779900">
    <property type="component" value="Unassembled WGS sequence"/>
</dbReference>
<protein>
    <recommendedName>
        <fullName evidence="1">Sialidase domain-containing protein</fullName>
    </recommendedName>
</protein>
<organism evidence="2 3">
    <name type="scientific">candidate division WOR-3 bacterium</name>
    <dbReference type="NCBI Taxonomy" id="2052148"/>
    <lineage>
        <taxon>Bacteria</taxon>
        <taxon>Bacteria division WOR-3</taxon>
    </lineage>
</organism>
<dbReference type="InterPro" id="IPR036278">
    <property type="entry name" value="Sialidase_sf"/>
</dbReference>
<dbReference type="SUPFAM" id="SSF50939">
    <property type="entry name" value="Sialidases"/>
    <property type="match status" value="2"/>
</dbReference>
<gene>
    <name evidence="2" type="ORF">FJY68_12825</name>
</gene>
<accession>A0A937XJ78</accession>
<dbReference type="InterPro" id="IPR011040">
    <property type="entry name" value="Sialidase"/>
</dbReference>
<dbReference type="EMBL" id="VGIR01000121">
    <property type="protein sequence ID" value="MBM3332708.1"/>
    <property type="molecule type" value="Genomic_DNA"/>
</dbReference>
<dbReference type="AlphaFoldDB" id="A0A937XJ78"/>
<evidence type="ECO:0000259" key="1">
    <source>
        <dbReference type="Pfam" id="PF13088"/>
    </source>
</evidence>
<evidence type="ECO:0000313" key="2">
    <source>
        <dbReference type="EMBL" id="MBM3332708.1"/>
    </source>
</evidence>
<dbReference type="CDD" id="cd15482">
    <property type="entry name" value="Sialidase_non-viral"/>
    <property type="match status" value="1"/>
</dbReference>
<feature type="domain" description="Sialidase" evidence="1">
    <location>
        <begin position="69"/>
        <end position="255"/>
    </location>
</feature>
<comment type="caution">
    <text evidence="2">The sequence shown here is derived from an EMBL/GenBank/DDBJ whole genome shotgun (WGS) entry which is preliminary data.</text>
</comment>
<sequence>MSATLLLLLSVITSRGFGPEVRIDHQYLPNHMCYRCAMAIGPGVPSSQPLYVVYQDDSMRGPTIIRSDIMFQKSTDAGRTWLPEDVLIRRGERYAMSPDITTDSDGNVYIMYTDLINDPDGASDRHLLCTRSSDGGATWSALARIDDDTVKYVGMTSIAAGSGGDLFCAWTDWRTGYSHIWSSVSTDRGVTWSRNVRVDDDTTDYDCAHAEVFVQPGTNHYLVAAQVPREFEEVPYVRMCAFLYRSTDRGLTFGPGIQLDTFNRFAAHPHVVADRDHIICDYSGHVRTVRDTVITEARTFYTQADSWGSPVAVTSLDFLHELYYSGTLAISGDGRVHTALMVKDTAHGHNICYASSSDHGVTWSNLEVVNVDTARLGRWYPEIVADSAGHVYVVWTADGKIWFSTNSHLPGIAAEMSNAGLRAANNSPTVVRNVLFLPKMGTVPSGTVPIFGPSLLDISGRKVMDLQSGANDVRALAPGVYFVPGPMTEDGRPGASVRKVVVTR</sequence>
<name>A0A937XJ78_UNCW3</name>
<evidence type="ECO:0000313" key="3">
    <source>
        <dbReference type="Proteomes" id="UP000779900"/>
    </source>
</evidence>
<proteinExistence type="predicted"/>
<dbReference type="Pfam" id="PF13088">
    <property type="entry name" value="BNR_2"/>
    <property type="match status" value="1"/>
</dbReference>
<reference evidence="2" key="1">
    <citation type="submission" date="2019-03" db="EMBL/GenBank/DDBJ databases">
        <title>Lake Tanganyika Metagenome-Assembled Genomes (MAGs).</title>
        <authorList>
            <person name="Tran P."/>
        </authorList>
    </citation>
    <scope>NUCLEOTIDE SEQUENCE</scope>
    <source>
        <strain evidence="2">K_DeepCast_150m_m2_040</strain>
    </source>
</reference>